<evidence type="ECO:0000313" key="2">
    <source>
        <dbReference type="EMBL" id="PNR54371.1"/>
    </source>
</evidence>
<protein>
    <submittedName>
        <fullName evidence="2 3">Uncharacterized protein</fullName>
    </submittedName>
</protein>
<dbReference type="EnsemblPlants" id="Pp3c5_22911V3.1">
    <property type="protein sequence ID" value="PAC:32955907.CDS.1"/>
    <property type="gene ID" value="Pp3c5_22911"/>
</dbReference>
<accession>A0A2K1KKQ9</accession>
<dbReference type="EMBL" id="ABEU02000005">
    <property type="protein sequence ID" value="PNR54371.1"/>
    <property type="molecule type" value="Genomic_DNA"/>
</dbReference>
<feature type="compositionally biased region" description="Polar residues" evidence="1">
    <location>
        <begin position="37"/>
        <end position="74"/>
    </location>
</feature>
<gene>
    <name evidence="3" type="primary">LOC112282134</name>
    <name evidence="2" type="ORF">PHYPA_008048</name>
</gene>
<proteinExistence type="predicted"/>
<sequence length="217" mass="23337">MLLNEAGGWMSVVDLAPEQPRIHGNTAAPDESKRCAKQSTSTRQSSPWNHISEPSRSNGNATLPSRHSSQQTSRETCKPDNSRQSPESSRVHQARASEGPKLSAGRKAVAQSNRSDRGRSISVDKAISKDPGRKGSPTHSENAFTHNKENLCVSANDAAAVKKVFATRGASNTRKLAKSPTPRCSSPSSPRSRSGVFHHVPLRDLNMSISVTSSDFA</sequence>
<dbReference type="Proteomes" id="UP000006727">
    <property type="component" value="Chromosome 5"/>
</dbReference>
<evidence type="ECO:0000313" key="4">
    <source>
        <dbReference type="Proteomes" id="UP000006727"/>
    </source>
</evidence>
<dbReference type="Gramene" id="Pp3c5_22911V3.1">
    <property type="protein sequence ID" value="PAC:32955907.CDS.1"/>
    <property type="gene ID" value="Pp3c5_22911"/>
</dbReference>
<reference evidence="2 4" key="1">
    <citation type="journal article" date="2008" name="Science">
        <title>The Physcomitrella genome reveals evolutionary insights into the conquest of land by plants.</title>
        <authorList>
            <person name="Rensing S."/>
            <person name="Lang D."/>
            <person name="Zimmer A."/>
            <person name="Terry A."/>
            <person name="Salamov A."/>
            <person name="Shapiro H."/>
            <person name="Nishiyama T."/>
            <person name="Perroud P.-F."/>
            <person name="Lindquist E."/>
            <person name="Kamisugi Y."/>
            <person name="Tanahashi T."/>
            <person name="Sakakibara K."/>
            <person name="Fujita T."/>
            <person name="Oishi K."/>
            <person name="Shin-I T."/>
            <person name="Kuroki Y."/>
            <person name="Toyoda A."/>
            <person name="Suzuki Y."/>
            <person name="Hashimoto A."/>
            <person name="Yamaguchi K."/>
            <person name="Sugano A."/>
            <person name="Kohara Y."/>
            <person name="Fujiyama A."/>
            <person name="Anterola A."/>
            <person name="Aoki S."/>
            <person name="Ashton N."/>
            <person name="Barbazuk W.B."/>
            <person name="Barker E."/>
            <person name="Bennetzen J."/>
            <person name="Bezanilla M."/>
            <person name="Blankenship R."/>
            <person name="Cho S.H."/>
            <person name="Dutcher S."/>
            <person name="Estelle M."/>
            <person name="Fawcett J.A."/>
            <person name="Gundlach H."/>
            <person name="Hanada K."/>
            <person name="Heyl A."/>
            <person name="Hicks K.A."/>
            <person name="Hugh J."/>
            <person name="Lohr M."/>
            <person name="Mayer K."/>
            <person name="Melkozernov A."/>
            <person name="Murata T."/>
            <person name="Nelson D."/>
            <person name="Pils B."/>
            <person name="Prigge M."/>
            <person name="Reiss B."/>
            <person name="Renner T."/>
            <person name="Rombauts S."/>
            <person name="Rushton P."/>
            <person name="Sanderfoot A."/>
            <person name="Schween G."/>
            <person name="Shiu S.-H."/>
            <person name="Stueber K."/>
            <person name="Theodoulou F.L."/>
            <person name="Tu H."/>
            <person name="Van de Peer Y."/>
            <person name="Verrier P.J."/>
            <person name="Waters E."/>
            <person name="Wood A."/>
            <person name="Yang L."/>
            <person name="Cove D."/>
            <person name="Cuming A."/>
            <person name="Hasebe M."/>
            <person name="Lucas S."/>
            <person name="Mishler D.B."/>
            <person name="Reski R."/>
            <person name="Grigoriev I."/>
            <person name="Quatrano R.S."/>
            <person name="Boore J.L."/>
        </authorList>
    </citation>
    <scope>NUCLEOTIDE SEQUENCE [LARGE SCALE GENOMIC DNA]</scope>
    <source>
        <strain evidence="3 4">cv. Gransden 2004</strain>
    </source>
</reference>
<dbReference type="AlphaFoldDB" id="A0A2K1KKQ9"/>
<evidence type="ECO:0000313" key="3">
    <source>
        <dbReference type="EnsemblPlants" id="PAC:32955907.CDS.1"/>
    </source>
</evidence>
<feature type="region of interest" description="Disordered" evidence="1">
    <location>
        <begin position="14"/>
        <end position="146"/>
    </location>
</feature>
<reference evidence="3" key="3">
    <citation type="submission" date="2020-12" db="UniProtKB">
        <authorList>
            <consortium name="EnsemblPlants"/>
        </authorList>
    </citation>
    <scope>IDENTIFICATION</scope>
</reference>
<feature type="compositionally biased region" description="Low complexity" evidence="1">
    <location>
        <begin position="179"/>
        <end position="194"/>
    </location>
</feature>
<dbReference type="PaxDb" id="3218-PP1S23_94V6.1"/>
<name>A0A2K1KKQ9_PHYPA</name>
<organism evidence="2">
    <name type="scientific">Physcomitrium patens</name>
    <name type="common">Spreading-leaved earth moss</name>
    <name type="synonym">Physcomitrella patens</name>
    <dbReference type="NCBI Taxonomy" id="3218"/>
    <lineage>
        <taxon>Eukaryota</taxon>
        <taxon>Viridiplantae</taxon>
        <taxon>Streptophyta</taxon>
        <taxon>Embryophyta</taxon>
        <taxon>Bryophyta</taxon>
        <taxon>Bryophytina</taxon>
        <taxon>Bryopsida</taxon>
        <taxon>Funariidae</taxon>
        <taxon>Funariales</taxon>
        <taxon>Funariaceae</taxon>
        <taxon>Physcomitrium</taxon>
    </lineage>
</organism>
<reference evidence="2 4" key="2">
    <citation type="journal article" date="2018" name="Plant J.">
        <title>The Physcomitrella patens chromosome-scale assembly reveals moss genome structure and evolution.</title>
        <authorList>
            <person name="Lang D."/>
            <person name="Ullrich K.K."/>
            <person name="Murat F."/>
            <person name="Fuchs J."/>
            <person name="Jenkins J."/>
            <person name="Haas F.B."/>
            <person name="Piednoel M."/>
            <person name="Gundlach H."/>
            <person name="Van Bel M."/>
            <person name="Meyberg R."/>
            <person name="Vives C."/>
            <person name="Morata J."/>
            <person name="Symeonidi A."/>
            <person name="Hiss M."/>
            <person name="Muchero W."/>
            <person name="Kamisugi Y."/>
            <person name="Saleh O."/>
            <person name="Blanc G."/>
            <person name="Decker E.L."/>
            <person name="van Gessel N."/>
            <person name="Grimwood J."/>
            <person name="Hayes R.D."/>
            <person name="Graham S.W."/>
            <person name="Gunter L.E."/>
            <person name="McDaniel S.F."/>
            <person name="Hoernstein S.N.W."/>
            <person name="Larsson A."/>
            <person name="Li F.W."/>
            <person name="Perroud P.F."/>
            <person name="Phillips J."/>
            <person name="Ranjan P."/>
            <person name="Rokshar D.S."/>
            <person name="Rothfels C.J."/>
            <person name="Schneider L."/>
            <person name="Shu S."/>
            <person name="Stevenson D.W."/>
            <person name="Thummler F."/>
            <person name="Tillich M."/>
            <person name="Villarreal Aguilar J.C."/>
            <person name="Widiez T."/>
            <person name="Wong G.K."/>
            <person name="Wymore A."/>
            <person name="Zhang Y."/>
            <person name="Zimmer A.D."/>
            <person name="Quatrano R.S."/>
            <person name="Mayer K.F.X."/>
            <person name="Goodstein D."/>
            <person name="Casacuberta J.M."/>
            <person name="Vandepoele K."/>
            <person name="Reski R."/>
            <person name="Cuming A.C."/>
            <person name="Tuskan G.A."/>
            <person name="Maumus F."/>
            <person name="Salse J."/>
            <person name="Schmutz J."/>
            <person name="Rensing S.A."/>
        </authorList>
    </citation>
    <scope>NUCLEOTIDE SEQUENCE [LARGE SCALE GENOMIC DNA]</scope>
    <source>
        <strain evidence="3 4">cv. Gransden 2004</strain>
    </source>
</reference>
<keyword evidence="4" id="KW-1185">Reference proteome</keyword>
<evidence type="ECO:0000256" key="1">
    <source>
        <dbReference type="SAM" id="MobiDB-lite"/>
    </source>
</evidence>
<feature type="region of interest" description="Disordered" evidence="1">
    <location>
        <begin position="169"/>
        <end position="198"/>
    </location>
</feature>